<evidence type="ECO:0000313" key="3">
    <source>
        <dbReference type="EMBL" id="QNR86761.1"/>
    </source>
</evidence>
<dbReference type="Proteomes" id="UP000516439">
    <property type="component" value="Chromosome"/>
</dbReference>
<dbReference type="InterPro" id="IPR010093">
    <property type="entry name" value="SinI_DNA-bd"/>
</dbReference>
<dbReference type="NCBIfam" id="TIGR01764">
    <property type="entry name" value="excise"/>
    <property type="match status" value="1"/>
</dbReference>
<dbReference type="Pfam" id="PF12728">
    <property type="entry name" value="HTH_17"/>
    <property type="match status" value="1"/>
</dbReference>
<feature type="domain" description="Helix-turn-helix" evidence="2">
    <location>
        <begin position="40"/>
        <end position="87"/>
    </location>
</feature>
<reference evidence="3 4" key="1">
    <citation type="submission" date="2020-09" db="EMBL/GenBank/DDBJ databases">
        <title>Pedobacter sp. SW-16 isolated from soil near Yeocheon.</title>
        <authorList>
            <person name="Im H.S."/>
            <person name="Joung Y."/>
            <person name="Lee S.-S."/>
        </authorList>
    </citation>
    <scope>NUCLEOTIDE SEQUENCE [LARGE SCALE GENOMIC DNA]</scope>
    <source>
        <strain evidence="3 4">SW-16</strain>
    </source>
</reference>
<feature type="region of interest" description="Disordered" evidence="1">
    <location>
        <begin position="96"/>
        <end position="115"/>
    </location>
</feature>
<keyword evidence="4" id="KW-1185">Reference proteome</keyword>
<dbReference type="EMBL" id="CP061171">
    <property type="protein sequence ID" value="QNR86761.1"/>
    <property type="molecule type" value="Genomic_DNA"/>
</dbReference>
<dbReference type="RefSeq" id="WP_167294626.1">
    <property type="nucleotide sequence ID" value="NZ_CP061171.1"/>
</dbReference>
<name>A0ABX6TMM3_9SPHI</name>
<evidence type="ECO:0000313" key="4">
    <source>
        <dbReference type="Proteomes" id="UP000516439"/>
    </source>
</evidence>
<accession>A0ABX6TMM3</accession>
<sequence length="115" mass="13248">MEPFGFEKLPEIIRQLFEKVERIEEMVSDLNPADDGSSDLLTVKEAADYLKVSVQSLYSKVSRMEIPVSKPGRRLYFSQSELKNWVSASRRKTASEIIHESQSKSNHLDKKDIFI</sequence>
<organism evidence="3 4">
    <name type="scientific">Pedobacter riviphilus</name>
    <dbReference type="NCBI Taxonomy" id="2766984"/>
    <lineage>
        <taxon>Bacteria</taxon>
        <taxon>Pseudomonadati</taxon>
        <taxon>Bacteroidota</taxon>
        <taxon>Sphingobacteriia</taxon>
        <taxon>Sphingobacteriales</taxon>
        <taxon>Sphingobacteriaceae</taxon>
        <taxon>Pedobacter</taxon>
    </lineage>
</organism>
<proteinExistence type="predicted"/>
<evidence type="ECO:0000256" key="1">
    <source>
        <dbReference type="SAM" id="MobiDB-lite"/>
    </source>
</evidence>
<gene>
    <name evidence="3" type="ORF">H9N25_10430</name>
</gene>
<dbReference type="InterPro" id="IPR041657">
    <property type="entry name" value="HTH_17"/>
</dbReference>
<protein>
    <submittedName>
        <fullName evidence="3">Helix-turn-helix domain-containing protein</fullName>
    </submittedName>
</protein>
<dbReference type="InterPro" id="IPR009061">
    <property type="entry name" value="DNA-bd_dom_put_sf"/>
</dbReference>
<dbReference type="SUPFAM" id="SSF46955">
    <property type="entry name" value="Putative DNA-binding domain"/>
    <property type="match status" value="1"/>
</dbReference>
<evidence type="ECO:0000259" key="2">
    <source>
        <dbReference type="Pfam" id="PF12728"/>
    </source>
</evidence>